<comment type="caution">
    <text evidence="8">The sequence shown here is derived from an EMBL/GenBank/DDBJ whole genome shotgun (WGS) entry which is preliminary data.</text>
</comment>
<dbReference type="InterPro" id="IPR035965">
    <property type="entry name" value="PAS-like_dom_sf"/>
</dbReference>
<accession>A0A937W4U3</accession>
<dbReference type="InterPro" id="IPR003661">
    <property type="entry name" value="HisK_dim/P_dom"/>
</dbReference>
<feature type="non-terminal residue" evidence="8">
    <location>
        <position position="417"/>
    </location>
</feature>
<gene>
    <name evidence="8" type="ORF">FJZ47_20865</name>
</gene>
<dbReference type="SUPFAM" id="SSF52172">
    <property type="entry name" value="CheY-like"/>
    <property type="match status" value="1"/>
</dbReference>
<dbReference type="GO" id="GO:0000155">
    <property type="term" value="F:phosphorelay sensor kinase activity"/>
    <property type="evidence" value="ECO:0007669"/>
    <property type="project" value="InterPro"/>
</dbReference>
<dbReference type="SMART" id="SM00091">
    <property type="entry name" value="PAS"/>
    <property type="match status" value="1"/>
</dbReference>
<evidence type="ECO:0000256" key="4">
    <source>
        <dbReference type="PROSITE-ProRule" id="PRU00169"/>
    </source>
</evidence>
<protein>
    <recommendedName>
        <fullName evidence="2">histidine kinase</fullName>
        <ecNumber evidence="2">2.7.13.3</ecNumber>
    </recommendedName>
</protein>
<dbReference type="InterPro" id="IPR013655">
    <property type="entry name" value="PAS_fold_3"/>
</dbReference>
<dbReference type="InterPro" id="IPR001789">
    <property type="entry name" value="Sig_transdc_resp-reg_receiver"/>
</dbReference>
<feature type="modified residue" description="4-aspartylphosphate" evidence="4">
    <location>
        <position position="93"/>
    </location>
</feature>
<dbReference type="SMART" id="SM00388">
    <property type="entry name" value="HisKA"/>
    <property type="match status" value="1"/>
</dbReference>
<keyword evidence="3 4" id="KW-0597">Phosphoprotein</keyword>
<dbReference type="PROSITE" id="PS50110">
    <property type="entry name" value="RESPONSE_REGULATORY"/>
    <property type="match status" value="1"/>
</dbReference>
<dbReference type="InterPro" id="IPR036097">
    <property type="entry name" value="HisK_dim/P_sf"/>
</dbReference>
<comment type="catalytic activity">
    <reaction evidence="1">
        <text>ATP + protein L-histidine = ADP + protein N-phospho-L-histidine.</text>
        <dbReference type="EC" id="2.7.13.3"/>
    </reaction>
</comment>
<dbReference type="CDD" id="cd00082">
    <property type="entry name" value="HisKA"/>
    <property type="match status" value="1"/>
</dbReference>
<feature type="domain" description="PAS" evidence="6">
    <location>
        <begin position="181"/>
        <end position="252"/>
    </location>
</feature>
<dbReference type="Pfam" id="PF08447">
    <property type="entry name" value="PAS_3"/>
    <property type="match status" value="1"/>
</dbReference>
<evidence type="ECO:0000256" key="3">
    <source>
        <dbReference type="ARBA" id="ARBA00022553"/>
    </source>
</evidence>
<evidence type="ECO:0000259" key="5">
    <source>
        <dbReference type="PROSITE" id="PS50110"/>
    </source>
</evidence>
<dbReference type="PANTHER" id="PTHR44591:SF3">
    <property type="entry name" value="RESPONSE REGULATORY DOMAIN-CONTAINING PROTEIN"/>
    <property type="match status" value="1"/>
</dbReference>
<evidence type="ECO:0000259" key="7">
    <source>
        <dbReference type="PROSITE" id="PS50113"/>
    </source>
</evidence>
<name>A0A937W4U3_UNCTE</name>
<dbReference type="Gene3D" id="3.30.450.20">
    <property type="entry name" value="PAS domain"/>
    <property type="match status" value="1"/>
</dbReference>
<dbReference type="SMART" id="SM00448">
    <property type="entry name" value="REC"/>
    <property type="match status" value="1"/>
</dbReference>
<sequence>MGLFVITPAPSLSPAWWGTTPNLMSISLWRRMWMPNHEAHQTQRLLIVDDERSIRVTFHDILTSQGYAVDVAADVESALALLEAHTFDAILLDIVLPRVNGIMLLERIKAYDPGVPVVMITGDPHLATATEALRLGAYDYLQKPINRRTLLHVVRRAVATRHLLAEKQALERQLAQRLEASELAFDQVVEHSADLIFALQRTGAFMVSATSLQHHLGYAREHWQDVQALLRACHPDDVEVMQQAIQRAFEGQPVYDIELRVRRLDGTWQWESLVLYPVLSGHSIGGIMRDITARKRMEQEIRHADRLALLGQLASGLAHEIGTPLNIIAGNAELIRMDVKEQGLPTAELDAIIEHVDRITRLIDKFLTLARAQELPRLPLALHEPVLDALRLLETRFSREAITVEVDMPADLPLVLG</sequence>
<evidence type="ECO:0000313" key="8">
    <source>
        <dbReference type="EMBL" id="MBM3226223.1"/>
    </source>
</evidence>
<dbReference type="Gene3D" id="3.40.50.2300">
    <property type="match status" value="1"/>
</dbReference>
<organism evidence="8 9">
    <name type="scientific">Tectimicrobiota bacterium</name>
    <dbReference type="NCBI Taxonomy" id="2528274"/>
    <lineage>
        <taxon>Bacteria</taxon>
        <taxon>Pseudomonadati</taxon>
        <taxon>Nitrospinota/Tectimicrobiota group</taxon>
        <taxon>Candidatus Tectimicrobiota</taxon>
    </lineage>
</organism>
<dbReference type="SUPFAM" id="SSF55785">
    <property type="entry name" value="PYP-like sensor domain (PAS domain)"/>
    <property type="match status" value="1"/>
</dbReference>
<dbReference type="Gene3D" id="1.10.287.130">
    <property type="match status" value="1"/>
</dbReference>
<evidence type="ECO:0000313" key="9">
    <source>
        <dbReference type="Proteomes" id="UP000712673"/>
    </source>
</evidence>
<dbReference type="InterPro" id="IPR000700">
    <property type="entry name" value="PAS-assoc_C"/>
</dbReference>
<dbReference type="CDD" id="cd00130">
    <property type="entry name" value="PAS"/>
    <property type="match status" value="1"/>
</dbReference>
<dbReference type="InterPro" id="IPR000014">
    <property type="entry name" value="PAS"/>
</dbReference>
<feature type="domain" description="PAC" evidence="7">
    <location>
        <begin position="255"/>
        <end position="303"/>
    </location>
</feature>
<evidence type="ECO:0000256" key="2">
    <source>
        <dbReference type="ARBA" id="ARBA00012438"/>
    </source>
</evidence>
<dbReference type="AlphaFoldDB" id="A0A937W4U3"/>
<dbReference type="InterPro" id="IPR050595">
    <property type="entry name" value="Bact_response_regulator"/>
</dbReference>
<dbReference type="PROSITE" id="PS50113">
    <property type="entry name" value="PAC"/>
    <property type="match status" value="1"/>
</dbReference>
<dbReference type="SUPFAM" id="SSF47384">
    <property type="entry name" value="Homodimeric domain of signal transducing histidine kinase"/>
    <property type="match status" value="1"/>
</dbReference>
<dbReference type="EC" id="2.7.13.3" evidence="2"/>
<dbReference type="Proteomes" id="UP000712673">
    <property type="component" value="Unassembled WGS sequence"/>
</dbReference>
<evidence type="ECO:0000256" key="1">
    <source>
        <dbReference type="ARBA" id="ARBA00000085"/>
    </source>
</evidence>
<proteinExistence type="predicted"/>
<feature type="domain" description="Response regulatory" evidence="5">
    <location>
        <begin position="44"/>
        <end position="158"/>
    </location>
</feature>
<dbReference type="InterPro" id="IPR011006">
    <property type="entry name" value="CheY-like_superfamily"/>
</dbReference>
<evidence type="ECO:0000259" key="6">
    <source>
        <dbReference type="PROSITE" id="PS50112"/>
    </source>
</evidence>
<dbReference type="Pfam" id="PF00072">
    <property type="entry name" value="Response_reg"/>
    <property type="match status" value="1"/>
</dbReference>
<dbReference type="NCBIfam" id="TIGR00229">
    <property type="entry name" value="sensory_box"/>
    <property type="match status" value="1"/>
</dbReference>
<dbReference type="PANTHER" id="PTHR44591">
    <property type="entry name" value="STRESS RESPONSE REGULATOR PROTEIN 1"/>
    <property type="match status" value="1"/>
</dbReference>
<dbReference type="Pfam" id="PF00512">
    <property type="entry name" value="HisKA"/>
    <property type="match status" value="1"/>
</dbReference>
<reference evidence="8" key="1">
    <citation type="submission" date="2019-03" db="EMBL/GenBank/DDBJ databases">
        <title>Lake Tanganyika Metagenome-Assembled Genomes (MAGs).</title>
        <authorList>
            <person name="Tran P."/>
        </authorList>
    </citation>
    <scope>NUCLEOTIDE SEQUENCE</scope>
    <source>
        <strain evidence="8">K_DeepCast_65m_m2_066</strain>
    </source>
</reference>
<dbReference type="PROSITE" id="PS50112">
    <property type="entry name" value="PAS"/>
    <property type="match status" value="1"/>
</dbReference>
<dbReference type="EMBL" id="VGLS01000832">
    <property type="protein sequence ID" value="MBM3226223.1"/>
    <property type="molecule type" value="Genomic_DNA"/>
</dbReference>